<dbReference type="SUPFAM" id="SSF49777">
    <property type="entry name" value="PEBP-like"/>
    <property type="match status" value="1"/>
</dbReference>
<dbReference type="Gene3D" id="3.90.280.10">
    <property type="entry name" value="PEBP-like"/>
    <property type="match status" value="1"/>
</dbReference>
<dbReference type="InterPro" id="IPR036610">
    <property type="entry name" value="PEBP-like_sf"/>
</dbReference>
<dbReference type="OrthoDB" id="2506647at2759"/>
<keyword evidence="2" id="KW-1185">Reference proteome</keyword>
<reference evidence="1 2" key="1">
    <citation type="submission" date="2020-04" db="EMBL/GenBank/DDBJ databases">
        <title>Plant Genome Project.</title>
        <authorList>
            <person name="Zhang R.-G."/>
        </authorList>
    </citation>
    <scope>NUCLEOTIDE SEQUENCE [LARGE SCALE GENOMIC DNA]</scope>
    <source>
        <strain evidence="1">YNK0</strain>
        <tissue evidence="1">Leaf</tissue>
    </source>
</reference>
<dbReference type="Proteomes" id="UP000655225">
    <property type="component" value="Unassembled WGS sequence"/>
</dbReference>
<gene>
    <name evidence="1" type="ORF">HHK36_024674</name>
</gene>
<evidence type="ECO:0000313" key="1">
    <source>
        <dbReference type="EMBL" id="KAF8390152.1"/>
    </source>
</evidence>
<dbReference type="OMA" id="WAKKETS"/>
<protein>
    <submittedName>
        <fullName evidence="1">Uncharacterized protein</fullName>
    </submittedName>
</protein>
<accession>A0A835D6X6</accession>
<sequence length="175" mass="19216">MDASINPLVIRQVISDVDDMFFPIFSISVHYGSMTIYNGCEVKPSISRNPPVIRITGNANDLYTLVMTDPDAPTPANPTERELLHWIVVDIPGGSDPSQGNEIVPYMDPRPQLGIHGFVFVLFQQTTPLPSVELPTSRFNFNTRAFADKLGLGLPVAGIYFNARGKVKGPKNKSS</sequence>
<dbReference type="PANTHER" id="PTHR11362:SF82">
    <property type="entry name" value="PHOSPHATIDYLETHANOLAMINE-BINDING PROTEIN 4"/>
    <property type="match status" value="1"/>
</dbReference>
<dbReference type="PANTHER" id="PTHR11362">
    <property type="entry name" value="PHOSPHATIDYLETHANOLAMINE-BINDING PROTEIN"/>
    <property type="match status" value="1"/>
</dbReference>
<dbReference type="InterPro" id="IPR008914">
    <property type="entry name" value="PEBP"/>
</dbReference>
<dbReference type="CDD" id="cd00866">
    <property type="entry name" value="PEBP_euk"/>
    <property type="match status" value="1"/>
</dbReference>
<dbReference type="Pfam" id="PF01161">
    <property type="entry name" value="PBP"/>
    <property type="match status" value="1"/>
</dbReference>
<dbReference type="InterPro" id="IPR035810">
    <property type="entry name" value="PEBP_euk"/>
</dbReference>
<comment type="caution">
    <text evidence="1">The sequence shown here is derived from an EMBL/GenBank/DDBJ whole genome shotgun (WGS) entry which is preliminary data.</text>
</comment>
<dbReference type="AlphaFoldDB" id="A0A835D6X6"/>
<dbReference type="EMBL" id="JABCRI010000018">
    <property type="protein sequence ID" value="KAF8390152.1"/>
    <property type="molecule type" value="Genomic_DNA"/>
</dbReference>
<evidence type="ECO:0000313" key="2">
    <source>
        <dbReference type="Proteomes" id="UP000655225"/>
    </source>
</evidence>
<proteinExistence type="predicted"/>
<name>A0A835D6X6_TETSI</name>
<organism evidence="1 2">
    <name type="scientific">Tetracentron sinense</name>
    <name type="common">Spur-leaf</name>
    <dbReference type="NCBI Taxonomy" id="13715"/>
    <lineage>
        <taxon>Eukaryota</taxon>
        <taxon>Viridiplantae</taxon>
        <taxon>Streptophyta</taxon>
        <taxon>Embryophyta</taxon>
        <taxon>Tracheophyta</taxon>
        <taxon>Spermatophyta</taxon>
        <taxon>Magnoliopsida</taxon>
        <taxon>Trochodendrales</taxon>
        <taxon>Trochodendraceae</taxon>
        <taxon>Tetracentron</taxon>
    </lineage>
</organism>